<proteinExistence type="predicted"/>
<gene>
    <name evidence="2" type="ORF">SNE40_011137</name>
</gene>
<evidence type="ECO:0000313" key="2">
    <source>
        <dbReference type="EMBL" id="KAK6183710.1"/>
    </source>
</evidence>
<accession>A0AAN8JXC1</accession>
<comment type="caution">
    <text evidence="2">The sequence shown here is derived from an EMBL/GenBank/DDBJ whole genome shotgun (WGS) entry which is preliminary data.</text>
</comment>
<sequence>MNRNIYSYFQHFDRDHPNCRRCMGIELPNLKKKREDELRRELEDERRRIRESQDELRRELEDERRRIRESQDELRRELEDERRRRRELENKSTLSGIWSKLF</sequence>
<dbReference type="AlphaFoldDB" id="A0AAN8JXC1"/>
<feature type="compositionally biased region" description="Basic and acidic residues" evidence="1">
    <location>
        <begin position="63"/>
        <end position="90"/>
    </location>
</feature>
<evidence type="ECO:0000313" key="3">
    <source>
        <dbReference type="Proteomes" id="UP001347796"/>
    </source>
</evidence>
<dbReference type="EMBL" id="JAZGQO010000007">
    <property type="protein sequence ID" value="KAK6183710.1"/>
    <property type="molecule type" value="Genomic_DNA"/>
</dbReference>
<evidence type="ECO:0000256" key="1">
    <source>
        <dbReference type="SAM" id="MobiDB-lite"/>
    </source>
</evidence>
<reference evidence="2 3" key="1">
    <citation type="submission" date="2024-01" db="EMBL/GenBank/DDBJ databases">
        <title>The genome of the rayed Mediterranean limpet Patella caerulea (Linnaeus, 1758).</title>
        <authorList>
            <person name="Anh-Thu Weber A."/>
            <person name="Halstead-Nussloch G."/>
        </authorList>
    </citation>
    <scope>NUCLEOTIDE SEQUENCE [LARGE SCALE GENOMIC DNA]</scope>
    <source>
        <strain evidence="2">AATW-2023a</strain>
        <tissue evidence="2">Whole specimen</tissue>
    </source>
</reference>
<organism evidence="2 3">
    <name type="scientific">Patella caerulea</name>
    <name type="common">Rayed Mediterranean limpet</name>
    <dbReference type="NCBI Taxonomy" id="87958"/>
    <lineage>
        <taxon>Eukaryota</taxon>
        <taxon>Metazoa</taxon>
        <taxon>Spiralia</taxon>
        <taxon>Lophotrochozoa</taxon>
        <taxon>Mollusca</taxon>
        <taxon>Gastropoda</taxon>
        <taxon>Patellogastropoda</taxon>
        <taxon>Patelloidea</taxon>
        <taxon>Patellidae</taxon>
        <taxon>Patella</taxon>
    </lineage>
</organism>
<keyword evidence="3" id="KW-1185">Reference proteome</keyword>
<feature type="region of interest" description="Disordered" evidence="1">
    <location>
        <begin position="63"/>
        <end position="102"/>
    </location>
</feature>
<protein>
    <submittedName>
        <fullName evidence="2">Uncharacterized protein</fullName>
    </submittedName>
</protein>
<dbReference type="Proteomes" id="UP001347796">
    <property type="component" value="Unassembled WGS sequence"/>
</dbReference>
<name>A0AAN8JXC1_PATCE</name>